<dbReference type="Proteomes" id="UP000663722">
    <property type="component" value="Chromosome"/>
</dbReference>
<proteinExistence type="predicted"/>
<sequence>MSDFSEYPDLEHDHATRYSALILYDSLPMYKWGICLVKNGFCKCNSLIFLLQK</sequence>
<accession>A0A975BPE1</accession>
<gene>
    <name evidence="1" type="ORF">dnm_050420</name>
</gene>
<organism evidence="1 2">
    <name type="scientific">Desulfonema magnum</name>
    <dbReference type="NCBI Taxonomy" id="45655"/>
    <lineage>
        <taxon>Bacteria</taxon>
        <taxon>Pseudomonadati</taxon>
        <taxon>Thermodesulfobacteriota</taxon>
        <taxon>Desulfobacteria</taxon>
        <taxon>Desulfobacterales</taxon>
        <taxon>Desulfococcaceae</taxon>
        <taxon>Desulfonema</taxon>
    </lineage>
</organism>
<keyword evidence="2" id="KW-1185">Reference proteome</keyword>
<name>A0A975BPE1_9BACT</name>
<evidence type="ECO:0000313" key="1">
    <source>
        <dbReference type="EMBL" id="QTA88997.1"/>
    </source>
</evidence>
<dbReference type="KEGG" id="dmm:dnm_050420"/>
<dbReference type="EMBL" id="CP061800">
    <property type="protein sequence ID" value="QTA88997.1"/>
    <property type="molecule type" value="Genomic_DNA"/>
</dbReference>
<evidence type="ECO:0000313" key="2">
    <source>
        <dbReference type="Proteomes" id="UP000663722"/>
    </source>
</evidence>
<protein>
    <submittedName>
        <fullName evidence="1">Uncharacterized protein</fullName>
    </submittedName>
</protein>
<dbReference type="AlphaFoldDB" id="A0A975BPE1"/>
<reference evidence="1" key="1">
    <citation type="journal article" date="2021" name="Microb. Physiol.">
        <title>Proteogenomic Insights into the Physiology of Marine, Sulfate-Reducing, Filamentous Desulfonema limicola and Desulfonema magnum.</title>
        <authorList>
            <person name="Schnaars V."/>
            <person name="Wohlbrand L."/>
            <person name="Scheve S."/>
            <person name="Hinrichs C."/>
            <person name="Reinhardt R."/>
            <person name="Rabus R."/>
        </authorList>
    </citation>
    <scope>NUCLEOTIDE SEQUENCE</scope>
    <source>
        <strain evidence="1">4be13</strain>
    </source>
</reference>